<protein>
    <submittedName>
        <fullName evidence="1">Uncharacterized protein</fullName>
    </submittedName>
</protein>
<keyword evidence="2" id="KW-1185">Reference proteome</keyword>
<organism evidence="1 2">
    <name type="scientific">Lentisphaera profundi</name>
    <dbReference type="NCBI Taxonomy" id="1658616"/>
    <lineage>
        <taxon>Bacteria</taxon>
        <taxon>Pseudomonadati</taxon>
        <taxon>Lentisphaerota</taxon>
        <taxon>Lentisphaeria</taxon>
        <taxon>Lentisphaerales</taxon>
        <taxon>Lentisphaeraceae</taxon>
        <taxon>Lentisphaera</taxon>
    </lineage>
</organism>
<dbReference type="RefSeq" id="WP_274154011.1">
    <property type="nucleotide sequence ID" value="NZ_CP117812.1"/>
</dbReference>
<proteinExistence type="predicted"/>
<sequence>MTKKRRYREYCNSNNDIPIYSQSWWLDLACGFDNWDVALVVKGKEIIASMPYQIIKRKGFISYCTMPPLTQIWGPWLAPAKCNYTKRLSQEKKMMTELIDQLPPFSQFSQSWHYNYQNWLPFYWKGFQQTTKYTYLIEDLSNLDKTYEKFQSKIRTDIKKHPENTP</sequence>
<evidence type="ECO:0000313" key="1">
    <source>
        <dbReference type="EMBL" id="WDE99152.1"/>
    </source>
</evidence>
<reference evidence="1 2" key="1">
    <citation type="submission" date="2023-02" db="EMBL/GenBank/DDBJ databases">
        <title>Genome sequence of Lentisphaera profundi SAORIC-696.</title>
        <authorList>
            <person name="Kim e."/>
            <person name="Cho J.-C."/>
            <person name="Choi A."/>
            <person name="Kang I."/>
        </authorList>
    </citation>
    <scope>NUCLEOTIDE SEQUENCE [LARGE SCALE GENOMIC DNA]</scope>
    <source>
        <strain evidence="1 2">SAORIC-696</strain>
    </source>
</reference>
<evidence type="ECO:0000313" key="2">
    <source>
        <dbReference type="Proteomes" id="UP001214250"/>
    </source>
</evidence>
<dbReference type="Proteomes" id="UP001214250">
    <property type="component" value="Chromosome 2"/>
</dbReference>
<name>A0ABY7VYI1_9BACT</name>
<gene>
    <name evidence="1" type="ORF">PQO03_15055</name>
</gene>
<dbReference type="EMBL" id="CP117812">
    <property type="protein sequence ID" value="WDE99152.1"/>
    <property type="molecule type" value="Genomic_DNA"/>
</dbReference>
<accession>A0ABY7VYI1</accession>